<organism evidence="1">
    <name type="scientific">Anguilla anguilla</name>
    <name type="common">European freshwater eel</name>
    <name type="synonym">Muraena anguilla</name>
    <dbReference type="NCBI Taxonomy" id="7936"/>
    <lineage>
        <taxon>Eukaryota</taxon>
        <taxon>Metazoa</taxon>
        <taxon>Chordata</taxon>
        <taxon>Craniata</taxon>
        <taxon>Vertebrata</taxon>
        <taxon>Euteleostomi</taxon>
        <taxon>Actinopterygii</taxon>
        <taxon>Neopterygii</taxon>
        <taxon>Teleostei</taxon>
        <taxon>Anguilliformes</taxon>
        <taxon>Anguillidae</taxon>
        <taxon>Anguilla</taxon>
    </lineage>
</organism>
<name>A0A0E9PWD6_ANGAN</name>
<evidence type="ECO:0000313" key="1">
    <source>
        <dbReference type="EMBL" id="JAH08193.1"/>
    </source>
</evidence>
<dbReference type="AlphaFoldDB" id="A0A0E9PWD6"/>
<proteinExistence type="predicted"/>
<protein>
    <submittedName>
        <fullName evidence="1">Uncharacterized protein</fullName>
    </submittedName>
</protein>
<reference evidence="1" key="1">
    <citation type="submission" date="2014-11" db="EMBL/GenBank/DDBJ databases">
        <authorList>
            <person name="Amaro Gonzalez C."/>
        </authorList>
    </citation>
    <scope>NUCLEOTIDE SEQUENCE</scope>
</reference>
<accession>A0A0E9PWD6</accession>
<sequence>MQICLISCDLESSSYFKALIHTNPDKTNLRI</sequence>
<dbReference type="EMBL" id="GBXM01100384">
    <property type="protein sequence ID" value="JAH08193.1"/>
    <property type="molecule type" value="Transcribed_RNA"/>
</dbReference>
<reference evidence="1" key="2">
    <citation type="journal article" date="2015" name="Fish Shellfish Immunol.">
        <title>Early steps in the European eel (Anguilla anguilla)-Vibrio vulnificus interaction in the gills: Role of the RtxA13 toxin.</title>
        <authorList>
            <person name="Callol A."/>
            <person name="Pajuelo D."/>
            <person name="Ebbesson L."/>
            <person name="Teles M."/>
            <person name="MacKenzie S."/>
            <person name="Amaro C."/>
        </authorList>
    </citation>
    <scope>NUCLEOTIDE SEQUENCE</scope>
</reference>